<dbReference type="InterPro" id="IPR009962">
    <property type="entry name" value="DUF1488"/>
</dbReference>
<organism evidence="1 2">
    <name type="scientific">Caballeronia telluris</name>
    <dbReference type="NCBI Taxonomy" id="326475"/>
    <lineage>
        <taxon>Bacteria</taxon>
        <taxon>Pseudomonadati</taxon>
        <taxon>Pseudomonadota</taxon>
        <taxon>Betaproteobacteria</taxon>
        <taxon>Burkholderiales</taxon>
        <taxon>Burkholderiaceae</taxon>
        <taxon>Caballeronia</taxon>
    </lineage>
</organism>
<dbReference type="AlphaFoldDB" id="A0A158K6F5"/>
<sequence length="90" mass="9546">MDAAAAAPRILANHRGVAFDLVRAIGSVECVVALEALEAYFWLEPGASDARTLKCFGDGYQRITAIAARKALAHPAATIELTSSDFARGR</sequence>
<dbReference type="RefSeq" id="WP_087633075.1">
    <property type="nucleotide sequence ID" value="NZ_FCNZ02000028.1"/>
</dbReference>
<name>A0A158K6F5_9BURK</name>
<dbReference type="EMBL" id="FCNZ02000028">
    <property type="protein sequence ID" value="SAL76041.1"/>
    <property type="molecule type" value="Genomic_DNA"/>
</dbReference>
<evidence type="ECO:0000313" key="2">
    <source>
        <dbReference type="Proteomes" id="UP000054717"/>
    </source>
</evidence>
<protein>
    <submittedName>
        <fullName evidence="1">Uncharacterized protein</fullName>
    </submittedName>
</protein>
<reference evidence="1" key="1">
    <citation type="submission" date="2016-01" db="EMBL/GenBank/DDBJ databases">
        <authorList>
            <person name="Peeters Charlotte."/>
        </authorList>
    </citation>
    <scope>NUCLEOTIDE SEQUENCE</scope>
    <source>
        <strain evidence="1">LMG 22936</strain>
    </source>
</reference>
<dbReference type="Proteomes" id="UP000054717">
    <property type="component" value="Unassembled WGS sequence"/>
</dbReference>
<keyword evidence="2" id="KW-1185">Reference proteome</keyword>
<evidence type="ECO:0000313" key="1">
    <source>
        <dbReference type="EMBL" id="SAL76041.1"/>
    </source>
</evidence>
<proteinExistence type="predicted"/>
<gene>
    <name evidence="1" type="ORF">AWB66_05316</name>
</gene>
<accession>A0A158K6F5</accession>
<comment type="caution">
    <text evidence="1">The sequence shown here is derived from an EMBL/GenBank/DDBJ whole genome shotgun (WGS) entry which is preliminary data.</text>
</comment>
<dbReference type="Pfam" id="PF07369">
    <property type="entry name" value="DUF1488"/>
    <property type="match status" value="1"/>
</dbReference>